<feature type="domain" description="HTH arsR-type" evidence="1">
    <location>
        <begin position="1"/>
        <end position="96"/>
    </location>
</feature>
<comment type="caution">
    <text evidence="2">The sequence shown here is derived from an EMBL/GenBank/DDBJ whole genome shotgun (WGS) entry which is preliminary data.</text>
</comment>
<sequence length="229" mass="25960">MVANLETHFGTITALIGDPIRSIVLWTLLDGRAYTATELAICADTSPQNISMHLSKLVQADLLTVESQGRHRYYRFSRQEVAYAIEALANLISPKKEVNMTPAVVSDIKYCRTCYDHLAGKVGVQLTEKLITQNMIELQNKTYSLTTKGNKFFKSFGIDTHELKNNRRVFAKPCLDWSERKYHMAGSLGAALLDKMLQADWLRRKKNSRAIVITSTGQRELYNKFKVAL</sequence>
<dbReference type="PANTHER" id="PTHR39168">
    <property type="entry name" value="TRANSCRIPTIONAL REGULATOR-RELATED"/>
    <property type="match status" value="1"/>
</dbReference>
<dbReference type="InterPro" id="IPR036388">
    <property type="entry name" value="WH-like_DNA-bd_sf"/>
</dbReference>
<evidence type="ECO:0000313" key="2">
    <source>
        <dbReference type="EMBL" id="MBO9205476.1"/>
    </source>
</evidence>
<protein>
    <submittedName>
        <fullName evidence="2">Winged helix-turn-helix transcriptional regulator</fullName>
    </submittedName>
</protein>
<name>A0ABS3Z5M9_9BACT</name>
<dbReference type="PROSITE" id="PS50987">
    <property type="entry name" value="HTH_ARSR_2"/>
    <property type="match status" value="1"/>
</dbReference>
<dbReference type="SMART" id="SM00418">
    <property type="entry name" value="HTH_ARSR"/>
    <property type="match status" value="1"/>
</dbReference>
<dbReference type="InterPro" id="IPR052543">
    <property type="entry name" value="HTH_Metal-responsive_Reg"/>
</dbReference>
<reference evidence="2 3" key="1">
    <citation type="submission" date="2021-03" db="EMBL/GenBank/DDBJ databases">
        <title>Assistant Professor.</title>
        <authorList>
            <person name="Huq M.A."/>
        </authorList>
    </citation>
    <scope>NUCLEOTIDE SEQUENCE [LARGE SCALE GENOMIC DNA]</scope>
    <source>
        <strain evidence="2 3">MAH-29</strain>
    </source>
</reference>
<dbReference type="SUPFAM" id="SSF46785">
    <property type="entry name" value="Winged helix' DNA-binding domain"/>
    <property type="match status" value="1"/>
</dbReference>
<dbReference type="Proteomes" id="UP000677244">
    <property type="component" value="Unassembled WGS sequence"/>
</dbReference>
<dbReference type="RefSeq" id="WP_209145076.1">
    <property type="nucleotide sequence ID" value="NZ_JAGHKO010000024.1"/>
</dbReference>
<dbReference type="Gene3D" id="1.10.10.10">
    <property type="entry name" value="Winged helix-like DNA-binding domain superfamily/Winged helix DNA-binding domain"/>
    <property type="match status" value="1"/>
</dbReference>
<dbReference type="InterPro" id="IPR011991">
    <property type="entry name" value="ArsR-like_HTH"/>
</dbReference>
<evidence type="ECO:0000313" key="3">
    <source>
        <dbReference type="Proteomes" id="UP000677244"/>
    </source>
</evidence>
<organism evidence="2 3">
    <name type="scientific">Niastella soli</name>
    <dbReference type="NCBI Taxonomy" id="2821487"/>
    <lineage>
        <taxon>Bacteria</taxon>
        <taxon>Pseudomonadati</taxon>
        <taxon>Bacteroidota</taxon>
        <taxon>Chitinophagia</taxon>
        <taxon>Chitinophagales</taxon>
        <taxon>Chitinophagaceae</taxon>
        <taxon>Niastella</taxon>
    </lineage>
</organism>
<dbReference type="Pfam" id="PF12840">
    <property type="entry name" value="HTH_20"/>
    <property type="match status" value="1"/>
</dbReference>
<gene>
    <name evidence="2" type="ORF">J7I42_34620</name>
</gene>
<proteinExistence type="predicted"/>
<evidence type="ECO:0000259" key="1">
    <source>
        <dbReference type="PROSITE" id="PS50987"/>
    </source>
</evidence>
<keyword evidence="3" id="KW-1185">Reference proteome</keyword>
<dbReference type="InterPro" id="IPR036390">
    <property type="entry name" value="WH_DNA-bd_sf"/>
</dbReference>
<dbReference type="EMBL" id="JAGHKO010000024">
    <property type="protein sequence ID" value="MBO9205476.1"/>
    <property type="molecule type" value="Genomic_DNA"/>
</dbReference>
<dbReference type="InterPro" id="IPR001845">
    <property type="entry name" value="HTH_ArsR_DNA-bd_dom"/>
</dbReference>
<dbReference type="CDD" id="cd00090">
    <property type="entry name" value="HTH_ARSR"/>
    <property type="match status" value="1"/>
</dbReference>
<dbReference type="PANTHER" id="PTHR39168:SF1">
    <property type="entry name" value="TRANSCRIPTIONAL REGULATORY PROTEIN"/>
    <property type="match status" value="1"/>
</dbReference>
<accession>A0ABS3Z5M9</accession>